<dbReference type="InterPro" id="IPR022476">
    <property type="entry name" value="Spore_YabP/YqfC"/>
</dbReference>
<dbReference type="RefSeq" id="WP_072950660.1">
    <property type="nucleotide sequence ID" value="NZ_FRCT01000006.1"/>
</dbReference>
<proteinExistence type="predicted"/>
<protein>
    <submittedName>
        <fullName evidence="1">Sporulation protein YabP</fullName>
    </submittedName>
</protein>
<dbReference type="Proteomes" id="UP000184394">
    <property type="component" value="Unassembled WGS sequence"/>
</dbReference>
<dbReference type="AlphaFoldDB" id="A0A1M7JUA4"/>
<dbReference type="OrthoDB" id="9795125at2"/>
<evidence type="ECO:0000313" key="1">
    <source>
        <dbReference type="EMBL" id="SHM56127.1"/>
    </source>
</evidence>
<dbReference type="Pfam" id="PF07873">
    <property type="entry name" value="YabP"/>
    <property type="match status" value="1"/>
</dbReference>
<dbReference type="InterPro" id="IPR012504">
    <property type="entry name" value="Spore_YabP"/>
</dbReference>
<dbReference type="PIRSF" id="PIRSF011576">
    <property type="entry name" value="YabP"/>
    <property type="match status" value="1"/>
</dbReference>
<name>A0A1M7JUA4_RUMFL</name>
<dbReference type="NCBIfam" id="TIGR02892">
    <property type="entry name" value="spore_yabP"/>
    <property type="match status" value="1"/>
</dbReference>
<gene>
    <name evidence="1" type="ORF">SAMN04487860_106200</name>
</gene>
<dbReference type="EMBL" id="FRCT01000006">
    <property type="protein sequence ID" value="SHM56127.1"/>
    <property type="molecule type" value="Genomic_DNA"/>
</dbReference>
<evidence type="ECO:0000313" key="2">
    <source>
        <dbReference type="Proteomes" id="UP000184394"/>
    </source>
</evidence>
<dbReference type="Gene3D" id="2.60.40.2000">
    <property type="match status" value="1"/>
</dbReference>
<reference evidence="1 2" key="1">
    <citation type="submission" date="2016-11" db="EMBL/GenBank/DDBJ databases">
        <authorList>
            <person name="Jaros S."/>
            <person name="Januszkiewicz K."/>
            <person name="Wedrychowicz H."/>
        </authorList>
    </citation>
    <scope>NUCLEOTIDE SEQUENCE [LARGE SCALE GENOMIC DNA]</scope>
    <source>
        <strain evidence="1 2">Y1</strain>
    </source>
</reference>
<sequence>MQDKTVKQNQNIILENRKSLSISGITDVDSFDEKEISLYTQLGELTIQGRELHIDSMSVETGDMTITGDIWAMIYGDRDRKGPLSALGRLFR</sequence>
<accession>A0A1M7JUA4</accession>
<organism evidence="1 2">
    <name type="scientific">Ruminococcus flavefaciens</name>
    <dbReference type="NCBI Taxonomy" id="1265"/>
    <lineage>
        <taxon>Bacteria</taxon>
        <taxon>Bacillati</taxon>
        <taxon>Bacillota</taxon>
        <taxon>Clostridia</taxon>
        <taxon>Eubacteriales</taxon>
        <taxon>Oscillospiraceae</taxon>
        <taxon>Ruminococcus</taxon>
    </lineage>
</organism>
<dbReference type="GO" id="GO:0030435">
    <property type="term" value="P:sporulation resulting in formation of a cellular spore"/>
    <property type="evidence" value="ECO:0007669"/>
    <property type="project" value="InterPro"/>
</dbReference>
<dbReference type="InterPro" id="IPR038705">
    <property type="entry name" value="YabP_sf"/>
</dbReference>